<feature type="transmembrane region" description="Helical" evidence="9">
    <location>
        <begin position="367"/>
        <end position="394"/>
    </location>
</feature>
<comment type="similarity">
    <text evidence="2">Belongs to the autoinducer-2 exporter (AI-2E) (TC 2.A.86) family.</text>
</comment>
<evidence type="ECO:0008006" key="12">
    <source>
        <dbReference type="Google" id="ProtNLM"/>
    </source>
</evidence>
<feature type="region of interest" description="Disordered" evidence="8">
    <location>
        <begin position="1"/>
        <end position="35"/>
    </location>
</feature>
<feature type="transmembrane region" description="Helical" evidence="9">
    <location>
        <begin position="94"/>
        <end position="113"/>
    </location>
</feature>
<dbReference type="Proteomes" id="UP000005777">
    <property type="component" value="Unassembled WGS sequence"/>
</dbReference>
<comment type="subcellular location">
    <subcellularLocation>
        <location evidence="1">Cell membrane</location>
        <topology evidence="1">Multi-pass membrane protein</topology>
    </subcellularLocation>
</comment>
<organism evidence="10 11">
    <name type="scientific">Scardovia inopinata F0304</name>
    <dbReference type="NCBI Taxonomy" id="641146"/>
    <lineage>
        <taxon>Bacteria</taxon>
        <taxon>Bacillati</taxon>
        <taxon>Actinomycetota</taxon>
        <taxon>Actinomycetes</taxon>
        <taxon>Bifidobacteriales</taxon>
        <taxon>Bifidobacteriaceae</taxon>
        <taxon>Scardovia</taxon>
    </lineage>
</organism>
<sequence>MSDGSKDQRSGDRHNTYRSNHYRSDQDSSDEKSDDRINISDTSAIRRFDLAAIFPSKGDSRRPPEWLGRGLLYAVIAVFLAIFVWNSWSKISSVVFYIIVSLFIALALEPLILRLIRHGWKRSAASLVVLASFVILVVVFLSMFGLLLVQQLTKMIENLPNTYSDIRRNIISWTGYHLPKKLDFGTNLLSFLNKINKNGAQGYISQAYSTVSSFLSGLLAILTILLVTYYICAAGPRMRRSLCKWLPRKSQRKFIVVWTTVQTQISNYLYSRFLLSIISAICMSIFMIVMKIPYWLPLSIFCGLVSQFIPTIGTYLGGLVPIVSAWGTNGWQYAVYLLIYIVVYQQIENLILSPRISKDTMDLNPAIALLSVFFFGDLFGALGAFLALPITASLQALLSAYMRSYDLIDSDLLDDPKPKRKSGLVTGAELLEKNVLQPLSEHIPRTSRGSSANVMVDKVTKLRMRAGELAEEEFEENQSSAYKTSQEEDESATVAIPQAQLAADPERKTQKTQGKEGGRGARGQWES</sequence>
<evidence type="ECO:0000256" key="7">
    <source>
        <dbReference type="ARBA" id="ARBA00023136"/>
    </source>
</evidence>
<feature type="transmembrane region" description="Helical" evidence="9">
    <location>
        <begin position="70"/>
        <end position="88"/>
    </location>
</feature>
<evidence type="ECO:0000256" key="3">
    <source>
        <dbReference type="ARBA" id="ARBA00022448"/>
    </source>
</evidence>
<feature type="compositionally biased region" description="Basic and acidic residues" evidence="8">
    <location>
        <begin position="1"/>
        <end position="15"/>
    </location>
</feature>
<feature type="transmembrane region" description="Helical" evidence="9">
    <location>
        <begin position="214"/>
        <end position="232"/>
    </location>
</feature>
<dbReference type="Pfam" id="PF01594">
    <property type="entry name" value="AI-2E_transport"/>
    <property type="match status" value="1"/>
</dbReference>
<evidence type="ECO:0000256" key="9">
    <source>
        <dbReference type="SAM" id="Phobius"/>
    </source>
</evidence>
<accession>W5IJ38</accession>
<evidence type="ECO:0000256" key="6">
    <source>
        <dbReference type="ARBA" id="ARBA00022989"/>
    </source>
</evidence>
<evidence type="ECO:0000256" key="5">
    <source>
        <dbReference type="ARBA" id="ARBA00022692"/>
    </source>
</evidence>
<feature type="transmembrane region" description="Helical" evidence="9">
    <location>
        <begin position="298"/>
        <end position="323"/>
    </location>
</feature>
<dbReference type="RefSeq" id="WP_081442834.1">
    <property type="nucleotide sequence ID" value="NZ_GG770225.1"/>
</dbReference>
<keyword evidence="6 9" id="KW-1133">Transmembrane helix</keyword>
<feature type="compositionally biased region" description="Basic and acidic residues" evidence="8">
    <location>
        <begin position="504"/>
        <end position="519"/>
    </location>
</feature>
<evidence type="ECO:0000256" key="1">
    <source>
        <dbReference type="ARBA" id="ARBA00004651"/>
    </source>
</evidence>
<feature type="transmembrane region" description="Helical" evidence="9">
    <location>
        <begin position="330"/>
        <end position="347"/>
    </location>
</feature>
<feature type="transmembrane region" description="Helical" evidence="9">
    <location>
        <begin position="125"/>
        <end position="149"/>
    </location>
</feature>
<dbReference type="HOGENOM" id="CLU_031275_6_2_11"/>
<feature type="compositionally biased region" description="Basic and acidic residues" evidence="8">
    <location>
        <begin position="22"/>
        <end position="35"/>
    </location>
</feature>
<dbReference type="eggNOG" id="COG0628">
    <property type="taxonomic scope" value="Bacteria"/>
</dbReference>
<feature type="region of interest" description="Disordered" evidence="8">
    <location>
        <begin position="471"/>
        <end position="527"/>
    </location>
</feature>
<keyword evidence="3" id="KW-0813">Transport</keyword>
<dbReference type="EMBL" id="ADCX01000003">
    <property type="protein sequence ID" value="EFG26878.2"/>
    <property type="molecule type" value="Genomic_DNA"/>
</dbReference>
<evidence type="ECO:0000256" key="2">
    <source>
        <dbReference type="ARBA" id="ARBA00009773"/>
    </source>
</evidence>
<keyword evidence="4" id="KW-1003">Cell membrane</keyword>
<evidence type="ECO:0000256" key="8">
    <source>
        <dbReference type="SAM" id="MobiDB-lite"/>
    </source>
</evidence>
<dbReference type="PANTHER" id="PTHR21716">
    <property type="entry name" value="TRANSMEMBRANE PROTEIN"/>
    <property type="match status" value="1"/>
</dbReference>
<keyword evidence="7 9" id="KW-0472">Membrane</keyword>
<evidence type="ECO:0000313" key="10">
    <source>
        <dbReference type="EMBL" id="EFG26878.2"/>
    </source>
</evidence>
<dbReference type="AlphaFoldDB" id="W5IJ38"/>
<dbReference type="GO" id="GO:0055085">
    <property type="term" value="P:transmembrane transport"/>
    <property type="evidence" value="ECO:0007669"/>
    <property type="project" value="TreeGrafter"/>
</dbReference>
<reference evidence="10 11" key="1">
    <citation type="submission" date="2012-01" db="EMBL/GenBank/DDBJ databases">
        <title>The Genome Sequence of Scardovia inopinata F0304.</title>
        <authorList>
            <consortium name="The Broad Institute Genome Sequencing Platform"/>
            <person name="Earl A."/>
            <person name="Ward D."/>
            <person name="Feldgarden M."/>
            <person name="Gevers D."/>
            <person name="Izard J."/>
            <person name="Baranova O.V."/>
            <person name="Blanton J.M."/>
            <person name="Tanner A.C."/>
            <person name="Dewhirst F.E."/>
            <person name="Young S.K."/>
            <person name="Zeng Q."/>
            <person name="Gargeya S."/>
            <person name="Fitzgerald M."/>
            <person name="Haas B."/>
            <person name="Abouelleil A."/>
            <person name="Alvarado L."/>
            <person name="Arachchi H.M."/>
            <person name="Berlin A."/>
            <person name="Chapman S.B."/>
            <person name="Gearin G."/>
            <person name="Goldberg J."/>
            <person name="Griggs A."/>
            <person name="Gujja S."/>
            <person name="Hansen M."/>
            <person name="Heiman D."/>
            <person name="Howarth C."/>
            <person name="Larimer J."/>
            <person name="Lui A."/>
            <person name="MacDonald P.J."/>
            <person name="McCowen C."/>
            <person name="Montmayeur A."/>
            <person name="Murphy C."/>
            <person name="Neiman D."/>
            <person name="Pearson M."/>
            <person name="Priest M."/>
            <person name="Roberts A."/>
            <person name="Saif S."/>
            <person name="Shea T."/>
            <person name="Sisk P."/>
            <person name="Stolte C."/>
            <person name="Sykes S."/>
            <person name="Wortman J."/>
            <person name="Nusbaum C."/>
            <person name="Birren B."/>
        </authorList>
    </citation>
    <scope>NUCLEOTIDE SEQUENCE [LARGE SCALE GENOMIC DNA]</scope>
    <source>
        <strain evidence="10 11">F0304</strain>
    </source>
</reference>
<dbReference type="PANTHER" id="PTHR21716:SF53">
    <property type="entry name" value="PERMEASE PERM-RELATED"/>
    <property type="match status" value="1"/>
</dbReference>
<name>W5IJ38_SCAIO</name>
<proteinExistence type="inferred from homology"/>
<feature type="transmembrane region" description="Helical" evidence="9">
    <location>
        <begin position="273"/>
        <end position="292"/>
    </location>
</feature>
<keyword evidence="11" id="KW-1185">Reference proteome</keyword>
<dbReference type="InterPro" id="IPR002549">
    <property type="entry name" value="AI-2E-like"/>
</dbReference>
<protein>
    <recommendedName>
        <fullName evidence="12">AI-2E family transporter</fullName>
    </recommendedName>
</protein>
<evidence type="ECO:0000313" key="11">
    <source>
        <dbReference type="Proteomes" id="UP000005777"/>
    </source>
</evidence>
<comment type="caution">
    <text evidence="10">The sequence shown here is derived from an EMBL/GenBank/DDBJ whole genome shotgun (WGS) entry which is preliminary data.</text>
</comment>
<gene>
    <name evidence="10" type="ORF">HMPREF9020_00507</name>
</gene>
<evidence type="ECO:0000256" key="4">
    <source>
        <dbReference type="ARBA" id="ARBA00022475"/>
    </source>
</evidence>
<keyword evidence="5 9" id="KW-0812">Transmembrane</keyword>
<dbReference type="GO" id="GO:0005886">
    <property type="term" value="C:plasma membrane"/>
    <property type="evidence" value="ECO:0007669"/>
    <property type="project" value="UniProtKB-SubCell"/>
</dbReference>